<feature type="chain" id="PRO_5015399419" evidence="1">
    <location>
        <begin position="25"/>
        <end position="135"/>
    </location>
</feature>
<evidence type="ECO:0000313" key="2">
    <source>
        <dbReference type="EMBL" id="PRY80261.1"/>
    </source>
</evidence>
<proteinExistence type="predicted"/>
<protein>
    <submittedName>
        <fullName evidence="2">Uncharacterized protein</fullName>
    </submittedName>
</protein>
<organism evidence="2 3">
    <name type="scientific">Yoonia maritima</name>
    <dbReference type="NCBI Taxonomy" id="1435347"/>
    <lineage>
        <taxon>Bacteria</taxon>
        <taxon>Pseudomonadati</taxon>
        <taxon>Pseudomonadota</taxon>
        <taxon>Alphaproteobacteria</taxon>
        <taxon>Rhodobacterales</taxon>
        <taxon>Paracoccaceae</taxon>
        <taxon>Yoonia</taxon>
    </lineage>
</organism>
<reference evidence="2 3" key="1">
    <citation type="submission" date="2018-03" db="EMBL/GenBank/DDBJ databases">
        <title>Genomic Encyclopedia of Archaeal and Bacterial Type Strains, Phase II (KMG-II): from individual species to whole genera.</title>
        <authorList>
            <person name="Goeker M."/>
        </authorList>
    </citation>
    <scope>NUCLEOTIDE SEQUENCE [LARGE SCALE GENOMIC DNA]</scope>
    <source>
        <strain evidence="2 3">DSM 101533</strain>
    </source>
</reference>
<dbReference type="Proteomes" id="UP000238007">
    <property type="component" value="Unassembled WGS sequence"/>
</dbReference>
<feature type="signal peptide" evidence="1">
    <location>
        <begin position="1"/>
        <end position="24"/>
    </location>
</feature>
<dbReference type="InterPro" id="IPR020349">
    <property type="entry name" value="Uncharacterised_14.7kDa"/>
</dbReference>
<dbReference type="RefSeq" id="WP_165793281.1">
    <property type="nucleotide sequence ID" value="NZ_PVTP01000001.1"/>
</dbReference>
<dbReference type="EMBL" id="PVTP01000001">
    <property type="protein sequence ID" value="PRY80261.1"/>
    <property type="molecule type" value="Genomic_DNA"/>
</dbReference>
<evidence type="ECO:0000256" key="1">
    <source>
        <dbReference type="SAM" id="SignalP"/>
    </source>
</evidence>
<sequence>MTKTSGIVAAITIAVTGMVSPLAAQTPLKDVAEVRNGIIYVGMAYEISRKCDDIGARTWRGLNYLQSLKRRASDLGYSDAQIDAYVDDDAEKDRLESIARQQLRQLGVVPAEPATYCAVGHAQIAANTRVGWLLR</sequence>
<dbReference type="Pfam" id="PF17267">
    <property type="entry name" value="DUF5333"/>
    <property type="match status" value="1"/>
</dbReference>
<comment type="caution">
    <text evidence="2">The sequence shown here is derived from an EMBL/GenBank/DDBJ whole genome shotgun (WGS) entry which is preliminary data.</text>
</comment>
<gene>
    <name evidence="2" type="ORF">CLV80_101112</name>
</gene>
<keyword evidence="1" id="KW-0732">Signal</keyword>
<keyword evidence="3" id="KW-1185">Reference proteome</keyword>
<name>A0A2T0W4F4_9RHOB</name>
<accession>A0A2T0W4F4</accession>
<dbReference type="AlphaFoldDB" id="A0A2T0W4F4"/>
<evidence type="ECO:0000313" key="3">
    <source>
        <dbReference type="Proteomes" id="UP000238007"/>
    </source>
</evidence>